<reference evidence="9 10" key="1">
    <citation type="submission" date="2018-09" db="EMBL/GenBank/DDBJ databases">
        <authorList>
            <person name="Zhu H."/>
        </authorList>
    </citation>
    <scope>NUCLEOTIDE SEQUENCE [LARGE SCALE GENOMIC DNA]</scope>
    <source>
        <strain evidence="9 10">K2S05-167</strain>
    </source>
</reference>
<evidence type="ECO:0000256" key="4">
    <source>
        <dbReference type="ARBA" id="ARBA00022840"/>
    </source>
</evidence>
<evidence type="ECO:0000256" key="5">
    <source>
        <dbReference type="PROSITE-ProRule" id="PRU10141"/>
    </source>
</evidence>
<dbReference type="SUPFAM" id="SSF56112">
    <property type="entry name" value="Protein kinase-like (PK-like)"/>
    <property type="match status" value="1"/>
</dbReference>
<dbReference type="EMBL" id="QYUJ01000014">
    <property type="protein sequence ID" value="RJF73570.1"/>
    <property type="molecule type" value="Genomic_DNA"/>
</dbReference>
<evidence type="ECO:0000313" key="9">
    <source>
        <dbReference type="EMBL" id="RJF73570.1"/>
    </source>
</evidence>
<organism evidence="9 10">
    <name type="scientific">Deinococcus cavernae</name>
    <dbReference type="NCBI Taxonomy" id="2320857"/>
    <lineage>
        <taxon>Bacteria</taxon>
        <taxon>Thermotogati</taxon>
        <taxon>Deinococcota</taxon>
        <taxon>Deinococci</taxon>
        <taxon>Deinococcales</taxon>
        <taxon>Deinococcaceae</taxon>
        <taxon>Deinococcus</taxon>
    </lineage>
</organism>
<keyword evidence="4 5" id="KW-0067">ATP-binding</keyword>
<dbReference type="GO" id="GO:0005524">
    <property type="term" value="F:ATP binding"/>
    <property type="evidence" value="ECO:0007669"/>
    <property type="project" value="UniProtKB-UniRule"/>
</dbReference>
<keyword evidence="1" id="KW-0808">Transferase</keyword>
<gene>
    <name evidence="9" type="ORF">D3875_06545</name>
</gene>
<dbReference type="InterPro" id="IPR017441">
    <property type="entry name" value="Protein_kinase_ATP_BS"/>
</dbReference>
<dbReference type="PROSITE" id="PS00107">
    <property type="entry name" value="PROTEIN_KINASE_ATP"/>
    <property type="match status" value="1"/>
</dbReference>
<dbReference type="PROSITE" id="PS50011">
    <property type="entry name" value="PROTEIN_KINASE_DOM"/>
    <property type="match status" value="1"/>
</dbReference>
<feature type="compositionally biased region" description="Pro residues" evidence="6">
    <location>
        <begin position="364"/>
        <end position="406"/>
    </location>
</feature>
<keyword evidence="7" id="KW-1133">Transmembrane helix</keyword>
<dbReference type="GO" id="GO:0004674">
    <property type="term" value="F:protein serine/threonine kinase activity"/>
    <property type="evidence" value="ECO:0007669"/>
    <property type="project" value="UniProtKB-KW"/>
</dbReference>
<keyword evidence="3 9" id="KW-0418">Kinase</keyword>
<dbReference type="InterPro" id="IPR008271">
    <property type="entry name" value="Ser/Thr_kinase_AS"/>
</dbReference>
<dbReference type="PRINTS" id="PR01217">
    <property type="entry name" value="PRICHEXTENSN"/>
</dbReference>
<feature type="compositionally biased region" description="Pro residues" evidence="6">
    <location>
        <begin position="341"/>
        <end position="356"/>
    </location>
</feature>
<feature type="transmembrane region" description="Helical" evidence="7">
    <location>
        <begin position="497"/>
        <end position="521"/>
    </location>
</feature>
<accession>A0A418VC25</accession>
<keyword evidence="10" id="KW-1185">Reference proteome</keyword>
<dbReference type="Gene3D" id="1.10.510.10">
    <property type="entry name" value="Transferase(Phosphotransferase) domain 1"/>
    <property type="match status" value="1"/>
</dbReference>
<feature type="transmembrane region" description="Helical" evidence="7">
    <location>
        <begin position="454"/>
        <end position="477"/>
    </location>
</feature>
<evidence type="ECO:0000259" key="8">
    <source>
        <dbReference type="PROSITE" id="PS50011"/>
    </source>
</evidence>
<dbReference type="InterPro" id="IPR011009">
    <property type="entry name" value="Kinase-like_dom_sf"/>
</dbReference>
<evidence type="ECO:0000256" key="7">
    <source>
        <dbReference type="SAM" id="Phobius"/>
    </source>
</evidence>
<proteinExistence type="predicted"/>
<evidence type="ECO:0000256" key="1">
    <source>
        <dbReference type="ARBA" id="ARBA00022679"/>
    </source>
</evidence>
<evidence type="ECO:0000256" key="6">
    <source>
        <dbReference type="SAM" id="MobiDB-lite"/>
    </source>
</evidence>
<dbReference type="Proteomes" id="UP000286287">
    <property type="component" value="Unassembled WGS sequence"/>
</dbReference>
<dbReference type="PROSITE" id="PS00108">
    <property type="entry name" value="PROTEIN_KINASE_ST"/>
    <property type="match status" value="1"/>
</dbReference>
<feature type="binding site" evidence="5">
    <location>
        <position position="70"/>
    </location>
    <ligand>
        <name>ATP</name>
        <dbReference type="ChEBI" id="CHEBI:30616"/>
    </ligand>
</feature>
<feature type="region of interest" description="Disordered" evidence="6">
    <location>
        <begin position="303"/>
        <end position="411"/>
    </location>
</feature>
<dbReference type="InterPro" id="IPR000719">
    <property type="entry name" value="Prot_kinase_dom"/>
</dbReference>
<evidence type="ECO:0000256" key="3">
    <source>
        <dbReference type="ARBA" id="ARBA00022777"/>
    </source>
</evidence>
<feature type="transmembrane region" description="Helical" evidence="7">
    <location>
        <begin position="421"/>
        <end position="442"/>
    </location>
</feature>
<evidence type="ECO:0000256" key="2">
    <source>
        <dbReference type="ARBA" id="ARBA00022741"/>
    </source>
</evidence>
<protein>
    <submittedName>
        <fullName evidence="9">Serine/threonine protein kinase</fullName>
    </submittedName>
</protein>
<dbReference type="CDD" id="cd14014">
    <property type="entry name" value="STKc_PknB_like"/>
    <property type="match status" value="1"/>
</dbReference>
<feature type="compositionally biased region" description="Pro residues" evidence="6">
    <location>
        <begin position="309"/>
        <end position="327"/>
    </location>
</feature>
<evidence type="ECO:0000313" key="10">
    <source>
        <dbReference type="Proteomes" id="UP000286287"/>
    </source>
</evidence>
<sequence length="526" mass="55902">MACPVCGSPVQPTDLSCKTCGAPLNPNPQFPAGTTLHGGRYRVNRVLGQGGFGITYDAQDTQLGIHVAVKELFIDGSTRRGRDVLPPGSYTAAEYQESKRRFVEEAKVLYRFNDPGIVQVLNYFEENNTAYLVMEFLEGATLGSAIEKRGPMPPEVVMEVARSITRPLALVHNAGLLHRDIKPDNIFLDKQGRVILIDFGSVRTFQAGQTVSHTRLVTPGYAPLEQYSSAAKFGPYTDIYSLGATLLHALTGVMPPPATDLMMGTKLPAMPASTPPVLREAITRAMSLKIEDRPQSADDLLRLLGGAPAPAPMPPKPAEPRPGPTPSNPTRVAANQSQPARPAPPRPQPVPTPQPAPTHSRTPAPVPPTAAPVRQPPAPPPQPVPTPRPVPAPHVPAPPKRQPAPQQPAAAGKARAPITRAVLLLFFLGFGALFAVSAYQSGLMGQLPQGDQTFMLGAGAVGAVLGLFLGMLVWAAMPILLPPVAALAAAYLANGYGLHWPTVGSLAIMAATLSIIFMRLIQRISF</sequence>
<name>A0A418VC25_9DEIO</name>
<keyword evidence="7" id="KW-0472">Membrane</keyword>
<dbReference type="OrthoDB" id="9788659at2"/>
<keyword evidence="9" id="KW-0723">Serine/threonine-protein kinase</keyword>
<dbReference type="PANTHER" id="PTHR43289">
    <property type="entry name" value="MITOGEN-ACTIVATED PROTEIN KINASE KINASE KINASE 20-RELATED"/>
    <property type="match status" value="1"/>
</dbReference>
<feature type="compositionally biased region" description="Polar residues" evidence="6">
    <location>
        <begin position="328"/>
        <end position="337"/>
    </location>
</feature>
<keyword evidence="2 5" id="KW-0547">Nucleotide-binding</keyword>
<dbReference type="SMART" id="SM00220">
    <property type="entry name" value="S_TKc"/>
    <property type="match status" value="1"/>
</dbReference>
<dbReference type="PANTHER" id="PTHR43289:SF34">
    <property type="entry name" value="SERINE_THREONINE-PROTEIN KINASE YBDM-RELATED"/>
    <property type="match status" value="1"/>
</dbReference>
<comment type="caution">
    <text evidence="9">The sequence shown here is derived from an EMBL/GenBank/DDBJ whole genome shotgun (WGS) entry which is preliminary data.</text>
</comment>
<dbReference type="Pfam" id="PF00069">
    <property type="entry name" value="Pkinase"/>
    <property type="match status" value="1"/>
</dbReference>
<dbReference type="Gene3D" id="3.30.200.20">
    <property type="entry name" value="Phosphorylase Kinase, domain 1"/>
    <property type="match status" value="1"/>
</dbReference>
<feature type="domain" description="Protein kinase" evidence="8">
    <location>
        <begin position="41"/>
        <end position="304"/>
    </location>
</feature>
<dbReference type="AlphaFoldDB" id="A0A418VC25"/>
<keyword evidence="7" id="KW-0812">Transmembrane</keyword>